<dbReference type="Pfam" id="PF23562">
    <property type="entry name" value="AMP-binding_C_3"/>
    <property type="match status" value="1"/>
</dbReference>
<keyword evidence="1" id="KW-0547">Nucleotide-binding</keyword>
<dbReference type="AlphaFoldDB" id="A0A558D901"/>
<comment type="caution">
    <text evidence="4">The sequence shown here is derived from an EMBL/GenBank/DDBJ whole genome shotgun (WGS) entry which is preliminary data.</text>
</comment>
<dbReference type="PROSITE" id="PS00455">
    <property type="entry name" value="AMP_BINDING"/>
    <property type="match status" value="1"/>
</dbReference>
<protein>
    <submittedName>
        <fullName evidence="4">Long-chain fatty acid--CoA ligase</fullName>
    </submittedName>
</protein>
<proteinExistence type="predicted"/>
<evidence type="ECO:0000259" key="3">
    <source>
        <dbReference type="Pfam" id="PF00501"/>
    </source>
</evidence>
<dbReference type="EMBL" id="VMRY01000014">
    <property type="protein sequence ID" value="TVT57504.1"/>
    <property type="molecule type" value="Genomic_DNA"/>
</dbReference>
<evidence type="ECO:0000313" key="5">
    <source>
        <dbReference type="Proteomes" id="UP000317355"/>
    </source>
</evidence>
<dbReference type="Proteomes" id="UP000317355">
    <property type="component" value="Unassembled WGS sequence"/>
</dbReference>
<dbReference type="InterPro" id="IPR020845">
    <property type="entry name" value="AMP-binding_CS"/>
</dbReference>
<name>A0A558D901_9GAMM</name>
<dbReference type="Gene3D" id="3.40.50.12780">
    <property type="entry name" value="N-terminal domain of ligase-like"/>
    <property type="match status" value="1"/>
</dbReference>
<dbReference type="InterPro" id="IPR000873">
    <property type="entry name" value="AMP-dep_synth/lig_dom"/>
</dbReference>
<gene>
    <name evidence="4" type="ORF">FHK82_05740</name>
</gene>
<organism evidence="4 5">
    <name type="scientific">Sedimenticola thiotaurini</name>
    <dbReference type="NCBI Taxonomy" id="1543721"/>
    <lineage>
        <taxon>Bacteria</taxon>
        <taxon>Pseudomonadati</taxon>
        <taxon>Pseudomonadota</taxon>
        <taxon>Gammaproteobacteria</taxon>
        <taxon>Chromatiales</taxon>
        <taxon>Sedimenticolaceae</taxon>
        <taxon>Sedimenticola</taxon>
    </lineage>
</organism>
<feature type="domain" description="AMP-dependent synthetase/ligase" evidence="3">
    <location>
        <begin position="26"/>
        <end position="441"/>
    </location>
</feature>
<dbReference type="Pfam" id="PF00501">
    <property type="entry name" value="AMP-binding"/>
    <property type="match status" value="1"/>
</dbReference>
<evidence type="ECO:0000256" key="2">
    <source>
        <dbReference type="ARBA" id="ARBA00022840"/>
    </source>
</evidence>
<keyword evidence="2" id="KW-0067">ATP-binding</keyword>
<dbReference type="GO" id="GO:0016020">
    <property type="term" value="C:membrane"/>
    <property type="evidence" value="ECO:0007669"/>
    <property type="project" value="TreeGrafter"/>
</dbReference>
<dbReference type="GO" id="GO:0004467">
    <property type="term" value="F:long-chain fatty acid-CoA ligase activity"/>
    <property type="evidence" value="ECO:0007669"/>
    <property type="project" value="TreeGrafter"/>
</dbReference>
<dbReference type="InterPro" id="IPR042099">
    <property type="entry name" value="ANL_N_sf"/>
</dbReference>
<keyword evidence="4" id="KW-0436">Ligase</keyword>
<accession>A0A558D901</accession>
<evidence type="ECO:0000313" key="4">
    <source>
        <dbReference type="EMBL" id="TVT57504.1"/>
    </source>
</evidence>
<reference evidence="4 5" key="1">
    <citation type="submission" date="2019-07" db="EMBL/GenBank/DDBJ databases">
        <title>The pathways for chlorine oxyanion respiration interact through the shared metabolite chlorate.</title>
        <authorList>
            <person name="Barnum T.P."/>
            <person name="Cheng Y."/>
            <person name="Hill K.A."/>
            <person name="Lucas L.N."/>
            <person name="Carlson H.K."/>
            <person name="Coates J.D."/>
        </authorList>
    </citation>
    <scope>NUCLEOTIDE SEQUENCE [LARGE SCALE GENOMIC DNA]</scope>
    <source>
        <strain evidence="4">BK-3</strain>
    </source>
</reference>
<dbReference type="PANTHER" id="PTHR43272:SF33">
    <property type="entry name" value="AMP-BINDING DOMAIN-CONTAINING PROTEIN-RELATED"/>
    <property type="match status" value="1"/>
</dbReference>
<dbReference type="SUPFAM" id="SSF56801">
    <property type="entry name" value="Acetyl-CoA synthetase-like"/>
    <property type="match status" value="1"/>
</dbReference>
<dbReference type="GO" id="GO:0005524">
    <property type="term" value="F:ATP binding"/>
    <property type="evidence" value="ECO:0007669"/>
    <property type="project" value="UniProtKB-KW"/>
</dbReference>
<evidence type="ECO:0000256" key="1">
    <source>
        <dbReference type="ARBA" id="ARBA00022741"/>
    </source>
</evidence>
<sequence>MSLPPNQPGGQFSETLDTFPKLLLNHAQVRADKIAMREKDLGIWQSWTWSQVADEVRALACGLAALGFQPGDKLAIVGDNRPRLYWSMAAAQCLGGVPVPLYQDAVAEEMIYVLDNADVRFAIVEDQEQVDKLLEVKEKAPKIEHILFDDPRGLRHYDYPFLKSIDEVQELGRKYDGGHPGFFEKSATSGTGDDISIMLYTSGTTGKPKGVVLTNDNVIITARNGIIREGLTENEEVLAYLPMAWVGDNLFSYAQSYVAGFTINCPESGATVLTDLREIGPTYYFAPPRVYENMLTQVMIRMEDASKIKQSMFHFFMDHAKSTGTRILDGKPVSFMDRLIYKLGNFFVYGPLRDVLGLGRIKLAYTAGEAIGPEIFDFYRSLGINIKQLYGQTEGMVFICVQPDGEVYADTVGTPAIDVEIKIDDNGEVLYRSPGVFHSYYKNPESTAKTKTEDGWVFTGDAGFFAENGHLKIIDRAKDVGKLNDGTMFAPKYIENKLKFFSFVKEVVAFGDKRDYASVFINIDLEAVGNWAERRNLAYSGYTDLANQDTVYDMIQECVEQVNMDLSKDPLLSNSQIKRFLVLHKELDPDDGELTRTRKVRRNFIAERYGPLMDALYSDVAVKHVETEVKFEDGRTGVLTADVKVRNAKTYTPVKAAS</sequence>
<dbReference type="PANTHER" id="PTHR43272">
    <property type="entry name" value="LONG-CHAIN-FATTY-ACID--COA LIGASE"/>
    <property type="match status" value="1"/>
</dbReference>